<proteinExistence type="predicted"/>
<protein>
    <submittedName>
        <fullName evidence="3">Uncharacterized protein</fullName>
    </submittedName>
</protein>
<name>A0ABR3ERS6_9AGAR</name>
<reference evidence="3 4" key="1">
    <citation type="submission" date="2024-02" db="EMBL/GenBank/DDBJ databases">
        <title>A draft genome for the cacao thread blight pathogen Marasmius crinis-equi.</title>
        <authorList>
            <person name="Cohen S.P."/>
            <person name="Baruah I.K."/>
            <person name="Amoako-Attah I."/>
            <person name="Bukari Y."/>
            <person name="Meinhardt L.W."/>
            <person name="Bailey B.A."/>
        </authorList>
    </citation>
    <scope>NUCLEOTIDE SEQUENCE [LARGE SCALE GENOMIC DNA]</scope>
    <source>
        <strain evidence="3 4">GH-76</strain>
    </source>
</reference>
<comment type="caution">
    <text evidence="3">The sequence shown here is derived from an EMBL/GenBank/DDBJ whole genome shotgun (WGS) entry which is preliminary data.</text>
</comment>
<evidence type="ECO:0000313" key="4">
    <source>
        <dbReference type="Proteomes" id="UP001465976"/>
    </source>
</evidence>
<dbReference type="EMBL" id="JBAHYK010002204">
    <property type="protein sequence ID" value="KAL0565581.1"/>
    <property type="molecule type" value="Genomic_DNA"/>
</dbReference>
<feature type="non-terminal residue" evidence="3">
    <location>
        <position position="1"/>
    </location>
</feature>
<evidence type="ECO:0000256" key="2">
    <source>
        <dbReference type="SAM" id="MobiDB-lite"/>
    </source>
</evidence>
<feature type="region of interest" description="Disordered" evidence="2">
    <location>
        <begin position="317"/>
        <end position="337"/>
    </location>
</feature>
<evidence type="ECO:0000313" key="3">
    <source>
        <dbReference type="EMBL" id="KAL0565581.1"/>
    </source>
</evidence>
<dbReference type="Proteomes" id="UP001465976">
    <property type="component" value="Unassembled WGS sequence"/>
</dbReference>
<sequence>KHHLDPNCKYDEVWVDSSKGILCRGLPGPNCWIDNDFFEFKNIPSDIELLQDDICIRFLASLKSKDVDEAVVWAISWDGGRKELNHYGRPNVYQPTLFLISTNATIAVGTVKWSIMGGFKDREVMENGESRFTLHRKEGSLHSFELNNTADHAWLSQALSVFHALGISLDSDLSDFELIAPRAYLCGYLSDRQEARQRCCQQPIYLFVHPPDLTTSTEYCTTSSFHYWSFDPTGQPPLSTTTCSLLGLPLELYLRVFPPTKSSWTNTAYKRIHDYQIARGFDPTTPDFARSLRYSIFQVQHDSHRFEEVADATAASSTTFPAVTPPKEVPSKPSTIDSNPILSTPICPDPALEASYTVFASNSSSISPESTSNSWLGDCSPDHSQRNTQLLPLPHSVLTPFNDRHLHAAGTSPAAYTTPIHPHTSLAGLDFLFGATYPNDYTGWNPNLLWSGLPYGQFHALPPPVPSLGPPVASSLPFISYPNTSGALQGWKTTDTPSLKWTERVGFYPNAFFRGNTKHARLLETSESDATWSLWPAQEAECGASSGNLEGGVAADVRGMQTYGSSEGMGRPVTQTNEPEDEIRRLREENERLRRMLEISGSKNVA</sequence>
<gene>
    <name evidence="3" type="ORF">V5O48_016442</name>
</gene>
<feature type="coiled-coil region" evidence="1">
    <location>
        <begin position="576"/>
        <end position="603"/>
    </location>
</feature>
<keyword evidence="4" id="KW-1185">Reference proteome</keyword>
<accession>A0ABR3ERS6</accession>
<evidence type="ECO:0000256" key="1">
    <source>
        <dbReference type="SAM" id="Coils"/>
    </source>
</evidence>
<organism evidence="3 4">
    <name type="scientific">Marasmius crinis-equi</name>
    <dbReference type="NCBI Taxonomy" id="585013"/>
    <lineage>
        <taxon>Eukaryota</taxon>
        <taxon>Fungi</taxon>
        <taxon>Dikarya</taxon>
        <taxon>Basidiomycota</taxon>
        <taxon>Agaricomycotina</taxon>
        <taxon>Agaricomycetes</taxon>
        <taxon>Agaricomycetidae</taxon>
        <taxon>Agaricales</taxon>
        <taxon>Marasmiineae</taxon>
        <taxon>Marasmiaceae</taxon>
        <taxon>Marasmius</taxon>
    </lineage>
</organism>
<keyword evidence="1" id="KW-0175">Coiled coil</keyword>